<sequence length="109" mass="12321">MYLVCRNNDRHALKSGKRPLYSCTSSTFLRKVGRGLFSLADIQSAQHGKINSEHKIDECGPFFPGPNKHLSYFRSMQVGTYHNHITTQPTARLLLSHQVHGKEQTPNVS</sequence>
<name>A0A0C2WFE0_AMAMK</name>
<accession>A0A0C2WFE0</accession>
<evidence type="ECO:0000313" key="1">
    <source>
        <dbReference type="EMBL" id="KIL60127.1"/>
    </source>
</evidence>
<organism evidence="1 2">
    <name type="scientific">Amanita muscaria (strain Koide BX008)</name>
    <dbReference type="NCBI Taxonomy" id="946122"/>
    <lineage>
        <taxon>Eukaryota</taxon>
        <taxon>Fungi</taxon>
        <taxon>Dikarya</taxon>
        <taxon>Basidiomycota</taxon>
        <taxon>Agaricomycotina</taxon>
        <taxon>Agaricomycetes</taxon>
        <taxon>Agaricomycetidae</taxon>
        <taxon>Agaricales</taxon>
        <taxon>Pluteineae</taxon>
        <taxon>Amanitaceae</taxon>
        <taxon>Amanita</taxon>
    </lineage>
</organism>
<protein>
    <submittedName>
        <fullName evidence="1">Uncharacterized protein</fullName>
    </submittedName>
</protein>
<gene>
    <name evidence="1" type="ORF">M378DRAFT_952109</name>
</gene>
<proteinExistence type="predicted"/>
<dbReference type="Proteomes" id="UP000054549">
    <property type="component" value="Unassembled WGS sequence"/>
</dbReference>
<dbReference type="EMBL" id="KN818303">
    <property type="protein sequence ID" value="KIL60127.1"/>
    <property type="molecule type" value="Genomic_DNA"/>
</dbReference>
<evidence type="ECO:0000313" key="2">
    <source>
        <dbReference type="Proteomes" id="UP000054549"/>
    </source>
</evidence>
<dbReference type="HOGENOM" id="CLU_2183281_0_0_1"/>
<reference evidence="1 2" key="1">
    <citation type="submission" date="2014-04" db="EMBL/GenBank/DDBJ databases">
        <title>Evolutionary Origins and Diversification of the Mycorrhizal Mutualists.</title>
        <authorList>
            <consortium name="DOE Joint Genome Institute"/>
            <consortium name="Mycorrhizal Genomics Consortium"/>
            <person name="Kohler A."/>
            <person name="Kuo A."/>
            <person name="Nagy L.G."/>
            <person name="Floudas D."/>
            <person name="Copeland A."/>
            <person name="Barry K.W."/>
            <person name="Cichocki N."/>
            <person name="Veneault-Fourrey C."/>
            <person name="LaButti K."/>
            <person name="Lindquist E.A."/>
            <person name="Lipzen A."/>
            <person name="Lundell T."/>
            <person name="Morin E."/>
            <person name="Murat C."/>
            <person name="Riley R."/>
            <person name="Ohm R."/>
            <person name="Sun H."/>
            <person name="Tunlid A."/>
            <person name="Henrissat B."/>
            <person name="Grigoriev I.V."/>
            <person name="Hibbett D.S."/>
            <person name="Martin F."/>
        </authorList>
    </citation>
    <scope>NUCLEOTIDE SEQUENCE [LARGE SCALE GENOMIC DNA]</scope>
    <source>
        <strain evidence="1 2">Koide BX008</strain>
    </source>
</reference>
<dbReference type="InParanoid" id="A0A0C2WFE0"/>
<keyword evidence="2" id="KW-1185">Reference proteome</keyword>
<dbReference type="AlphaFoldDB" id="A0A0C2WFE0"/>